<dbReference type="InterPro" id="IPR050678">
    <property type="entry name" value="DNA_Partitioning_ATPase"/>
</dbReference>
<proteinExistence type="predicted"/>
<sequence length="281" mass="32391">MVKKIVFGNFKGGVGKTTNSVMVAYELAKKGFRVLVCDLDPQANSTQLLRRTYGLQNNKELPIKETMMVAIQEGNLGKAVVNVMPNLYLLPSHKDFVNYPDFLELTIMPTEKNYKERRIAFFSELLKPIENDYDYIIFDVPPTLSVFTDTALYSSNYIVIVLQTQQRSLDGAEAFWEYLQTLYDTYKNIDFDIAGVLPVLLKNDSGIDNQIIKDAKDAFGDETLFNTIVRHMERLKRYDRKGISEEGYTELYDFHDRKVHELYNKLSDEIIERTEGTTANE</sequence>
<dbReference type="Gene3D" id="3.40.50.300">
    <property type="entry name" value="P-loop containing nucleotide triphosphate hydrolases"/>
    <property type="match status" value="1"/>
</dbReference>
<evidence type="ECO:0000313" key="2">
    <source>
        <dbReference type="EMBL" id="QJS01501.1"/>
    </source>
</evidence>
<accession>A0A6M4NXP7</accession>
<geneLocation type="plasmid" evidence="3">
    <name>pE211-2</name>
</geneLocation>
<keyword evidence="3" id="KW-0614">Plasmid</keyword>
<reference evidence="3" key="1">
    <citation type="submission" date="2019-01" db="EMBL/GenBank/DDBJ databases">
        <title>Novel transferable element association of lsa(E) resistance gene clusters in Enterococci.</title>
        <authorList>
            <person name="Li D."/>
            <person name="Du X.-D."/>
        </authorList>
    </citation>
    <scope>NUCLEOTIDE SEQUENCE</scope>
    <source>
        <strain evidence="3">E211</strain>
        <strain evidence="2">E505</strain>
        <plasmid evidence="3">pE211-2</plasmid>
        <plasmid evidence="2">pE505-1</plasmid>
    </source>
</reference>
<name>A0A6M4NXP7_ENTFC</name>
<gene>
    <name evidence="3" type="primary">repB</name>
</gene>
<dbReference type="AlphaFoldDB" id="A0A6M4NXP7"/>
<protein>
    <submittedName>
        <fullName evidence="3">Replication-associated protein RepB</fullName>
    </submittedName>
</protein>
<dbReference type="RefSeq" id="WP_000239313.1">
    <property type="nucleotide sequence ID" value="NZ_JAMXGQ010000010.1"/>
</dbReference>
<dbReference type="EMBL" id="MK465703">
    <property type="protein sequence ID" value="QJS01501.1"/>
    <property type="molecule type" value="Genomic_DNA"/>
</dbReference>
<evidence type="ECO:0000259" key="1">
    <source>
        <dbReference type="Pfam" id="PF13614"/>
    </source>
</evidence>
<geneLocation type="plasmid" evidence="2">
    <name>pE505-1</name>
</geneLocation>
<feature type="domain" description="AAA" evidence="1">
    <location>
        <begin position="3"/>
        <end position="189"/>
    </location>
</feature>
<dbReference type="InterPro" id="IPR027417">
    <property type="entry name" value="P-loop_NTPase"/>
</dbReference>
<dbReference type="SUPFAM" id="SSF52540">
    <property type="entry name" value="P-loop containing nucleoside triphosphate hydrolases"/>
    <property type="match status" value="1"/>
</dbReference>
<evidence type="ECO:0000313" key="3">
    <source>
        <dbReference type="EMBL" id="QJS01535.1"/>
    </source>
</evidence>
<organism evidence="3">
    <name type="scientific">Enterococcus faecium</name>
    <name type="common">Streptococcus faecium</name>
    <dbReference type="NCBI Taxonomy" id="1352"/>
    <lineage>
        <taxon>Bacteria</taxon>
        <taxon>Bacillati</taxon>
        <taxon>Bacillota</taxon>
        <taxon>Bacilli</taxon>
        <taxon>Lactobacillales</taxon>
        <taxon>Enterococcaceae</taxon>
        <taxon>Enterococcus</taxon>
    </lineage>
</organism>
<dbReference type="Pfam" id="PF13614">
    <property type="entry name" value="AAA_31"/>
    <property type="match status" value="1"/>
</dbReference>
<dbReference type="InterPro" id="IPR025669">
    <property type="entry name" value="AAA_dom"/>
</dbReference>
<dbReference type="PANTHER" id="PTHR13696:SF99">
    <property type="entry name" value="COBYRINIC ACID AC-DIAMIDE SYNTHASE"/>
    <property type="match status" value="1"/>
</dbReference>
<dbReference type="EMBL" id="MK465704">
    <property type="protein sequence ID" value="QJS01535.1"/>
    <property type="molecule type" value="Genomic_DNA"/>
</dbReference>
<dbReference type="PANTHER" id="PTHR13696">
    <property type="entry name" value="P-LOOP CONTAINING NUCLEOSIDE TRIPHOSPHATE HYDROLASE"/>
    <property type="match status" value="1"/>
</dbReference>
<dbReference type="CDD" id="cd02042">
    <property type="entry name" value="ParAB_family"/>
    <property type="match status" value="1"/>
</dbReference>